<dbReference type="Proteomes" id="UP000199328">
    <property type="component" value="Unassembled WGS sequence"/>
</dbReference>
<feature type="transmembrane region" description="Helical" evidence="1">
    <location>
        <begin position="416"/>
        <end position="434"/>
    </location>
</feature>
<sequence>MSGKLRDPDLPPGAVVRIDAETGEGIRNDGKRLKPAAKNPWYVLATIAGEQPSGRDQSFGRLLGLFTAYENDLHTRNRRFWNGWACSRMSQEERAELAERMGLPVEELAPWSKEERAKVEAEFADRLGPGIPIPEPATERIDFLDTCFRLPFAFQKCVIPGPSRFAGAHFSAASIFDAAVFLRCSGFESATFHGVAKFDCAAFTNGVSFDKATFSGDASFSGAAFFLNCGFDAAVFSGRAVFWDATFEGQAQFRGTNFGGDAEFWSSVFNGGAWFVGAALDATGRFSGAIFRGPALFDQVTFRGDAEFSDGAFEGPTKFTGARFSGAVPTFYNRRFHQDTDITTDKAFWPPVTEENARDSKRAYTRLRQIMAELHKPDAEAFFGRQELRCDEVLDKGLSKWVSRAYGMLSDYGFSFTRPALALAGMIGFLWPLYGSWLKHGAGQEGAILSGLGLSFANTFPYLGFQRLYFDVDVIRAFPWWLKLLGGFQTVAGGVLLFLLLLGLRNRFRLR</sequence>
<keyword evidence="1" id="KW-0472">Membrane</keyword>
<keyword evidence="1" id="KW-1133">Transmembrane helix</keyword>
<feature type="transmembrane region" description="Helical" evidence="1">
    <location>
        <begin position="446"/>
        <end position="464"/>
    </location>
</feature>
<organism evidence="2 3">
    <name type="scientific">Meinhardsimonia xiamenensis</name>
    <dbReference type="NCBI Taxonomy" id="990712"/>
    <lineage>
        <taxon>Bacteria</taxon>
        <taxon>Pseudomonadati</taxon>
        <taxon>Pseudomonadota</taxon>
        <taxon>Alphaproteobacteria</taxon>
        <taxon>Rhodobacterales</taxon>
        <taxon>Paracoccaceae</taxon>
        <taxon>Meinhardsimonia</taxon>
    </lineage>
</organism>
<keyword evidence="3" id="KW-1185">Reference proteome</keyword>
<dbReference type="RefSeq" id="WP_092500853.1">
    <property type="nucleotide sequence ID" value="NZ_FNFV01000005.1"/>
</dbReference>
<evidence type="ECO:0000256" key="1">
    <source>
        <dbReference type="SAM" id="Phobius"/>
    </source>
</evidence>
<dbReference type="AlphaFoldDB" id="A0A1G9FNC6"/>
<dbReference type="STRING" id="990712.SAMN05216257_105279"/>
<accession>A0A1G9FNC6</accession>
<evidence type="ECO:0000313" key="3">
    <source>
        <dbReference type="Proteomes" id="UP000199328"/>
    </source>
</evidence>
<dbReference type="OrthoDB" id="7876799at2"/>
<gene>
    <name evidence="2" type="ORF">SAMN05216257_105279</name>
</gene>
<dbReference type="EMBL" id="FNFV01000005">
    <property type="protein sequence ID" value="SDK89938.1"/>
    <property type="molecule type" value="Genomic_DNA"/>
</dbReference>
<feature type="transmembrane region" description="Helical" evidence="1">
    <location>
        <begin position="484"/>
        <end position="504"/>
    </location>
</feature>
<evidence type="ECO:0000313" key="2">
    <source>
        <dbReference type="EMBL" id="SDK89938.1"/>
    </source>
</evidence>
<name>A0A1G9FNC6_9RHOB</name>
<reference evidence="3" key="1">
    <citation type="submission" date="2016-10" db="EMBL/GenBank/DDBJ databases">
        <authorList>
            <person name="Varghese N."/>
            <person name="Submissions S."/>
        </authorList>
    </citation>
    <scope>NUCLEOTIDE SEQUENCE [LARGE SCALE GENOMIC DNA]</scope>
    <source>
        <strain evidence="3">CGMCC 1.10789</strain>
    </source>
</reference>
<protein>
    <submittedName>
        <fullName evidence="2">Pentapeptide repeat-containing protein</fullName>
    </submittedName>
</protein>
<dbReference type="InterPro" id="IPR001646">
    <property type="entry name" value="5peptide_repeat"/>
</dbReference>
<dbReference type="Pfam" id="PF13576">
    <property type="entry name" value="Pentapeptide_3"/>
    <property type="match status" value="3"/>
</dbReference>
<keyword evidence="1" id="KW-0812">Transmembrane</keyword>
<proteinExistence type="predicted"/>